<organism evidence="4 6">
    <name type="scientific">Zhongshania aliphaticivorans</name>
    <dbReference type="NCBI Taxonomy" id="1470434"/>
    <lineage>
        <taxon>Bacteria</taxon>
        <taxon>Pseudomonadati</taxon>
        <taxon>Pseudomonadota</taxon>
        <taxon>Gammaproteobacteria</taxon>
        <taxon>Cellvibrionales</taxon>
        <taxon>Spongiibacteraceae</taxon>
        <taxon>Zhongshania</taxon>
    </lineage>
</organism>
<dbReference type="Proteomes" id="UP000439591">
    <property type="component" value="Unassembled WGS sequence"/>
</dbReference>
<dbReference type="PROSITE" id="PS51340">
    <property type="entry name" value="MOSC"/>
    <property type="match status" value="1"/>
</dbReference>
<evidence type="ECO:0000313" key="4">
    <source>
        <dbReference type="EMBL" id="CAA0120394.1"/>
    </source>
</evidence>
<evidence type="ECO:0000313" key="2">
    <source>
        <dbReference type="EMBL" id="CAA0088263.1"/>
    </source>
</evidence>
<dbReference type="Pfam" id="PF03473">
    <property type="entry name" value="MOSC"/>
    <property type="match status" value="1"/>
</dbReference>
<dbReference type="AlphaFoldDB" id="A0A5S9QMT1"/>
<dbReference type="Pfam" id="PF03476">
    <property type="entry name" value="MOSC_N"/>
    <property type="match status" value="1"/>
</dbReference>
<dbReference type="EMBL" id="CACSIM010000005">
    <property type="protein sequence ID" value="CAA0116237.1"/>
    <property type="molecule type" value="Genomic_DNA"/>
</dbReference>
<dbReference type="GO" id="GO:0003824">
    <property type="term" value="F:catalytic activity"/>
    <property type="evidence" value="ECO:0007669"/>
    <property type="project" value="InterPro"/>
</dbReference>
<dbReference type="OrthoDB" id="581532at2"/>
<evidence type="ECO:0000313" key="6">
    <source>
        <dbReference type="Proteomes" id="UP000439591"/>
    </source>
</evidence>
<protein>
    <recommendedName>
        <fullName evidence="1">MOSC domain-containing protein</fullName>
    </recommendedName>
</protein>
<evidence type="ECO:0000313" key="3">
    <source>
        <dbReference type="EMBL" id="CAA0116237.1"/>
    </source>
</evidence>
<dbReference type="PANTHER" id="PTHR14237:SF19">
    <property type="entry name" value="MITOCHONDRIAL AMIDOXIME REDUCING COMPONENT 1"/>
    <property type="match status" value="1"/>
</dbReference>
<dbReference type="EMBL" id="CACSIK010000001">
    <property type="protein sequence ID" value="CAA0088263.1"/>
    <property type="molecule type" value="Genomic_DNA"/>
</dbReference>
<feature type="domain" description="MOSC" evidence="1">
    <location>
        <begin position="114"/>
        <end position="265"/>
    </location>
</feature>
<dbReference type="RefSeq" id="WP_159268161.1">
    <property type="nucleotide sequence ID" value="NZ_CACSIK010000001.1"/>
</dbReference>
<accession>A0A5S9QMT1</accession>
<dbReference type="Proteomes" id="UP000435877">
    <property type="component" value="Unassembled WGS sequence"/>
</dbReference>
<evidence type="ECO:0000259" key="1">
    <source>
        <dbReference type="PROSITE" id="PS51340"/>
    </source>
</evidence>
<sequence>MALTVTSLWRYPVKSMVGESLARLEVNKWGPNLDRRWMLVDTRHRFVSQRQLPMMSRLSALLTERGVRIQLVSDPGHGIDVAQPTDGQCYDVSVWSDTCSAIDAGDAPAAWLSDVLGQSVRLCFMPDDYLRQVDTAFAPIGAQVSFADGFPFLLCSTASLAALSKSLGRTLEMERFRPNIVVTGSEAFAEDAWRRLRIGDVEFDLVKPCARCAIPTINLDNGVREPDVFRMLRRERTRDGQVFFGQNLLHRGDGSITLGQEVEILK</sequence>
<dbReference type="InterPro" id="IPR005303">
    <property type="entry name" value="MOCOS_middle"/>
</dbReference>
<reference evidence="5 6" key="1">
    <citation type="submission" date="2019-11" db="EMBL/GenBank/DDBJ databases">
        <authorList>
            <person name="Holert J."/>
        </authorList>
    </citation>
    <scope>NUCLEOTIDE SEQUENCE [LARGE SCALE GENOMIC DNA]</scope>
    <source>
        <strain evidence="4">BC3_2A</strain>
        <strain evidence="2">SB11_1A</strain>
    </source>
</reference>
<dbReference type="EMBL" id="CACSIM010000007">
    <property type="protein sequence ID" value="CAA0120394.1"/>
    <property type="molecule type" value="Genomic_DNA"/>
</dbReference>
<dbReference type="InterPro" id="IPR011037">
    <property type="entry name" value="Pyrv_Knase-like_insert_dom_sf"/>
</dbReference>
<dbReference type="InterPro" id="IPR005302">
    <property type="entry name" value="MoCF_Sase_C"/>
</dbReference>
<gene>
    <name evidence="4" type="primary">ycbX_2</name>
    <name evidence="2" type="synonym">ycbX</name>
    <name evidence="3" type="synonym">ycbX_1</name>
    <name evidence="2" type="ORF">IHBHHGIJ_01498</name>
    <name evidence="3" type="ORF">KFEGEMFD_03238</name>
    <name evidence="4" type="ORF">KFEGEMFD_03797</name>
</gene>
<evidence type="ECO:0000313" key="5">
    <source>
        <dbReference type="Proteomes" id="UP000435877"/>
    </source>
</evidence>
<dbReference type="GO" id="GO:0030151">
    <property type="term" value="F:molybdenum ion binding"/>
    <property type="evidence" value="ECO:0007669"/>
    <property type="project" value="InterPro"/>
</dbReference>
<proteinExistence type="predicted"/>
<dbReference type="SUPFAM" id="SSF50800">
    <property type="entry name" value="PK beta-barrel domain-like"/>
    <property type="match status" value="1"/>
</dbReference>
<dbReference type="SUPFAM" id="SSF141673">
    <property type="entry name" value="MOSC N-terminal domain-like"/>
    <property type="match status" value="1"/>
</dbReference>
<name>A0A5S9QMT1_9GAMM</name>
<keyword evidence="5" id="KW-1185">Reference proteome</keyword>
<dbReference type="GO" id="GO:0030170">
    <property type="term" value="F:pyridoxal phosphate binding"/>
    <property type="evidence" value="ECO:0007669"/>
    <property type="project" value="InterPro"/>
</dbReference>
<dbReference type="PANTHER" id="PTHR14237">
    <property type="entry name" value="MOLYBDOPTERIN COFACTOR SULFURASE MOSC"/>
    <property type="match status" value="1"/>
</dbReference>